<dbReference type="STRING" id="29655.A0A0K9PLB8"/>
<comment type="similarity">
    <text evidence="1">Belongs to the bacterial ribosomal protein bS21 family.</text>
</comment>
<dbReference type="GO" id="GO:0006412">
    <property type="term" value="P:translation"/>
    <property type="evidence" value="ECO:0007669"/>
    <property type="project" value="InterPro"/>
</dbReference>
<dbReference type="Pfam" id="PF01165">
    <property type="entry name" value="Ribosomal_S21"/>
    <property type="match status" value="1"/>
</dbReference>
<evidence type="ECO:0000313" key="6">
    <source>
        <dbReference type="Proteomes" id="UP000036987"/>
    </source>
</evidence>
<comment type="caution">
    <text evidence="5">The sequence shown here is derived from an EMBL/GenBank/DDBJ whole genome shotgun (WGS) entry which is preliminary data.</text>
</comment>
<name>A0A0K9PLB8_ZOSMR</name>
<reference evidence="6" key="1">
    <citation type="journal article" date="2016" name="Nature">
        <title>The genome of the seagrass Zostera marina reveals angiosperm adaptation to the sea.</title>
        <authorList>
            <person name="Olsen J.L."/>
            <person name="Rouze P."/>
            <person name="Verhelst B."/>
            <person name="Lin Y.-C."/>
            <person name="Bayer T."/>
            <person name="Collen J."/>
            <person name="Dattolo E."/>
            <person name="De Paoli E."/>
            <person name="Dittami S."/>
            <person name="Maumus F."/>
            <person name="Michel G."/>
            <person name="Kersting A."/>
            <person name="Lauritano C."/>
            <person name="Lohaus R."/>
            <person name="Toepel M."/>
            <person name="Tonon T."/>
            <person name="Vanneste K."/>
            <person name="Amirebrahimi M."/>
            <person name="Brakel J."/>
            <person name="Bostroem C."/>
            <person name="Chovatia M."/>
            <person name="Grimwood J."/>
            <person name="Jenkins J.W."/>
            <person name="Jueterbock A."/>
            <person name="Mraz A."/>
            <person name="Stam W.T."/>
            <person name="Tice H."/>
            <person name="Bornberg-Bauer E."/>
            <person name="Green P.J."/>
            <person name="Pearson G.A."/>
            <person name="Procaccini G."/>
            <person name="Duarte C.M."/>
            <person name="Schmutz J."/>
            <person name="Reusch T.B.H."/>
            <person name="Van de Peer Y."/>
        </authorList>
    </citation>
    <scope>NUCLEOTIDE SEQUENCE [LARGE SCALE GENOMIC DNA]</scope>
    <source>
        <strain evidence="6">cv. Finnish</strain>
    </source>
</reference>
<keyword evidence="2 5" id="KW-0689">Ribosomal protein</keyword>
<dbReference type="Proteomes" id="UP000036987">
    <property type="component" value="Unassembled WGS sequence"/>
</dbReference>
<dbReference type="PANTHER" id="PTHR21109">
    <property type="entry name" value="MITOCHONDRIAL 28S RIBOSOMAL PROTEIN S21"/>
    <property type="match status" value="1"/>
</dbReference>
<dbReference type="Gene3D" id="1.20.5.1150">
    <property type="entry name" value="Ribosomal protein S8"/>
    <property type="match status" value="1"/>
</dbReference>
<feature type="compositionally biased region" description="Low complexity" evidence="4">
    <location>
        <begin position="125"/>
        <end position="134"/>
    </location>
</feature>
<dbReference type="AlphaFoldDB" id="A0A0K9PLB8"/>
<dbReference type="HAMAP" id="MF_00358">
    <property type="entry name" value="Ribosomal_bS21"/>
    <property type="match status" value="1"/>
</dbReference>
<keyword evidence="3" id="KW-0687">Ribonucleoprotein</keyword>
<organism evidence="5 6">
    <name type="scientific">Zostera marina</name>
    <name type="common">Eelgrass</name>
    <dbReference type="NCBI Taxonomy" id="29655"/>
    <lineage>
        <taxon>Eukaryota</taxon>
        <taxon>Viridiplantae</taxon>
        <taxon>Streptophyta</taxon>
        <taxon>Embryophyta</taxon>
        <taxon>Tracheophyta</taxon>
        <taxon>Spermatophyta</taxon>
        <taxon>Magnoliopsida</taxon>
        <taxon>Liliopsida</taxon>
        <taxon>Zosteraceae</taxon>
        <taxon>Zostera</taxon>
    </lineage>
</organism>
<dbReference type="EMBL" id="LFYR01000794">
    <property type="protein sequence ID" value="KMZ69027.1"/>
    <property type="molecule type" value="Genomic_DNA"/>
</dbReference>
<dbReference type="OrthoDB" id="785538at2759"/>
<dbReference type="InterPro" id="IPR001911">
    <property type="entry name" value="Ribosomal_bS21"/>
</dbReference>
<protein>
    <submittedName>
        <fullName evidence="5">Ribosomal protein S21 family protein</fullName>
    </submittedName>
</protein>
<dbReference type="GO" id="GO:0005840">
    <property type="term" value="C:ribosome"/>
    <property type="evidence" value="ECO:0007669"/>
    <property type="project" value="UniProtKB-KW"/>
</dbReference>
<accession>A0A0K9PLB8</accession>
<proteinExistence type="inferred from homology"/>
<sequence length="159" mass="18314">MATATCNFPRPFFPQTRSISTTITPATRLSFSNPTDLRSFLPSISIQAPSGLSNVVFCRSSGYNVQIVVGEDEPEEVLMRRFRREVSRAGIIPECRRRKHFENKQEAKKRKTREAAKRNRRRPRFSSSSFSNNKDAPPKKAREEDSDNWEMPEGDLPFF</sequence>
<gene>
    <name evidence="5" type="ORF">ZOSMA_223G00240</name>
</gene>
<dbReference type="GO" id="GO:1990904">
    <property type="term" value="C:ribonucleoprotein complex"/>
    <property type="evidence" value="ECO:0007669"/>
    <property type="project" value="UniProtKB-KW"/>
</dbReference>
<dbReference type="GO" id="GO:0003735">
    <property type="term" value="F:structural constituent of ribosome"/>
    <property type="evidence" value="ECO:0007669"/>
    <property type="project" value="InterPro"/>
</dbReference>
<evidence type="ECO:0000256" key="1">
    <source>
        <dbReference type="ARBA" id="ARBA00006640"/>
    </source>
</evidence>
<keyword evidence="6" id="KW-1185">Reference proteome</keyword>
<feature type="compositionally biased region" description="Basic residues" evidence="4">
    <location>
        <begin position="98"/>
        <end position="124"/>
    </location>
</feature>
<dbReference type="NCBIfam" id="TIGR00030">
    <property type="entry name" value="S21p"/>
    <property type="match status" value="1"/>
</dbReference>
<evidence type="ECO:0000256" key="3">
    <source>
        <dbReference type="ARBA" id="ARBA00023274"/>
    </source>
</evidence>
<dbReference type="InterPro" id="IPR038380">
    <property type="entry name" value="Ribosomal_bS21_sf"/>
</dbReference>
<evidence type="ECO:0000256" key="2">
    <source>
        <dbReference type="ARBA" id="ARBA00022980"/>
    </source>
</evidence>
<feature type="compositionally biased region" description="Acidic residues" evidence="4">
    <location>
        <begin position="144"/>
        <end position="153"/>
    </location>
</feature>
<evidence type="ECO:0000313" key="5">
    <source>
        <dbReference type="EMBL" id="KMZ69027.1"/>
    </source>
</evidence>
<dbReference type="PRINTS" id="PR00976">
    <property type="entry name" value="RIBOSOMALS21"/>
</dbReference>
<dbReference type="OMA" id="DSDNWEM"/>
<dbReference type="PANTHER" id="PTHR21109:SF0">
    <property type="entry name" value="SMALL RIBOSOMAL SUBUNIT PROTEIN BS21M"/>
    <property type="match status" value="1"/>
</dbReference>
<evidence type="ECO:0000256" key="4">
    <source>
        <dbReference type="SAM" id="MobiDB-lite"/>
    </source>
</evidence>
<feature type="region of interest" description="Disordered" evidence="4">
    <location>
        <begin position="98"/>
        <end position="159"/>
    </location>
</feature>